<organism evidence="2 3">
    <name type="scientific">Serendipita vermifera MAFF 305830</name>
    <dbReference type="NCBI Taxonomy" id="933852"/>
    <lineage>
        <taxon>Eukaryota</taxon>
        <taxon>Fungi</taxon>
        <taxon>Dikarya</taxon>
        <taxon>Basidiomycota</taxon>
        <taxon>Agaricomycotina</taxon>
        <taxon>Agaricomycetes</taxon>
        <taxon>Sebacinales</taxon>
        <taxon>Serendipitaceae</taxon>
        <taxon>Serendipita</taxon>
    </lineage>
</organism>
<evidence type="ECO:0000313" key="2">
    <source>
        <dbReference type="EMBL" id="KIM20331.1"/>
    </source>
</evidence>
<feature type="domain" description="Protein kinase" evidence="1">
    <location>
        <begin position="1"/>
        <end position="270"/>
    </location>
</feature>
<dbReference type="HOGENOM" id="CLU_442901_0_0_1"/>
<sequence>MERTHLYTVESSEMNLFIAIKVLKELDGAATRTMERKLKRERTVWAGLRHPNVLPLYGFANDHELFHPFGAFVSPWRANGNASEFLRNFGKEMTMEQRGKLWKEVAGGVGYLHSLEPVLVHGDLKTANVLIDDHGKPQICDFGLISIYLEEGNSGMTTTSPHTGTDRYLAYELLQDHETVAPTTASDIFALGCIGLEFCFLRIPYANRKNNLRFQIWGDIKAGKPPAERPSQHPSSNEAEMGDILDKCWSQAPYERPSAQSLLIQLDKSFDSNKQKDDLYESVYSFNTQMHKIEPTTMHVIENPITHQQKPPLPGNASAGFGDECNTFGMGVNLKSTRSAPVPVRIDGHYVMVGSSSSARFQPPQLSHTLRTTSIPKRRQQGQRNEVDEEKLAGAFLEGLHRPDPALRLFLQTILNSQFYRDDVLEPFLGSPDAEYLLGVVRAQFPRDLWFSPRVTIGHERGVPHNEKRDSQSIYMLFTEENNCLICGKGTTRDVRALGHVRSDLGHRPYHCHCEKCRQSPNPRKFFSDTLLDDHVKGQIVKQECAVWYALVSIPYSLLIGSTFQPQPVPTRWDETSYGVEA</sequence>
<name>A0A0C3AM18_SERVB</name>
<dbReference type="InterPro" id="IPR051681">
    <property type="entry name" value="Ser/Thr_Kinases-Pseudokinases"/>
</dbReference>
<dbReference type="SUPFAM" id="SSF56112">
    <property type="entry name" value="Protein kinase-like (PK-like)"/>
    <property type="match status" value="1"/>
</dbReference>
<dbReference type="PROSITE" id="PS50011">
    <property type="entry name" value="PROTEIN_KINASE_DOM"/>
    <property type="match status" value="1"/>
</dbReference>
<protein>
    <recommendedName>
        <fullName evidence="1">Protein kinase domain-containing protein</fullName>
    </recommendedName>
</protein>
<dbReference type="InterPro" id="IPR008271">
    <property type="entry name" value="Ser/Thr_kinase_AS"/>
</dbReference>
<dbReference type="STRING" id="933852.A0A0C3AM18"/>
<dbReference type="Gene3D" id="1.10.510.10">
    <property type="entry name" value="Transferase(Phosphotransferase) domain 1"/>
    <property type="match status" value="1"/>
</dbReference>
<dbReference type="Pfam" id="PF00069">
    <property type="entry name" value="Pkinase"/>
    <property type="match status" value="1"/>
</dbReference>
<dbReference type="EMBL" id="KN824444">
    <property type="protein sequence ID" value="KIM20331.1"/>
    <property type="molecule type" value="Genomic_DNA"/>
</dbReference>
<dbReference type="Proteomes" id="UP000054097">
    <property type="component" value="Unassembled WGS sequence"/>
</dbReference>
<evidence type="ECO:0000259" key="1">
    <source>
        <dbReference type="PROSITE" id="PS50011"/>
    </source>
</evidence>
<reference evidence="2 3" key="1">
    <citation type="submission" date="2014-04" db="EMBL/GenBank/DDBJ databases">
        <authorList>
            <consortium name="DOE Joint Genome Institute"/>
            <person name="Kuo A."/>
            <person name="Zuccaro A."/>
            <person name="Kohler A."/>
            <person name="Nagy L.G."/>
            <person name="Floudas D."/>
            <person name="Copeland A."/>
            <person name="Barry K.W."/>
            <person name="Cichocki N."/>
            <person name="Veneault-Fourrey C."/>
            <person name="LaButti K."/>
            <person name="Lindquist E.A."/>
            <person name="Lipzen A."/>
            <person name="Lundell T."/>
            <person name="Morin E."/>
            <person name="Murat C."/>
            <person name="Sun H."/>
            <person name="Tunlid A."/>
            <person name="Henrissat B."/>
            <person name="Grigoriev I.V."/>
            <person name="Hibbett D.S."/>
            <person name="Martin F."/>
            <person name="Nordberg H.P."/>
            <person name="Cantor M.N."/>
            <person name="Hua S.X."/>
        </authorList>
    </citation>
    <scope>NUCLEOTIDE SEQUENCE [LARGE SCALE GENOMIC DNA]</scope>
    <source>
        <strain evidence="2 3">MAFF 305830</strain>
    </source>
</reference>
<dbReference type="SMART" id="SM00220">
    <property type="entry name" value="S_TKc"/>
    <property type="match status" value="1"/>
</dbReference>
<dbReference type="InterPro" id="IPR011009">
    <property type="entry name" value="Kinase-like_dom_sf"/>
</dbReference>
<evidence type="ECO:0000313" key="3">
    <source>
        <dbReference type="Proteomes" id="UP000054097"/>
    </source>
</evidence>
<dbReference type="GO" id="GO:0004674">
    <property type="term" value="F:protein serine/threonine kinase activity"/>
    <property type="evidence" value="ECO:0007669"/>
    <property type="project" value="TreeGrafter"/>
</dbReference>
<gene>
    <name evidence="2" type="ORF">M408DRAFT_30440</name>
</gene>
<dbReference type="GO" id="GO:0005524">
    <property type="term" value="F:ATP binding"/>
    <property type="evidence" value="ECO:0007669"/>
    <property type="project" value="InterPro"/>
</dbReference>
<dbReference type="PANTHER" id="PTHR44329">
    <property type="entry name" value="SERINE/THREONINE-PROTEIN KINASE TNNI3K-RELATED"/>
    <property type="match status" value="1"/>
</dbReference>
<proteinExistence type="predicted"/>
<dbReference type="OrthoDB" id="346907at2759"/>
<accession>A0A0C3AM18</accession>
<dbReference type="PROSITE" id="PS00108">
    <property type="entry name" value="PROTEIN_KINASE_ST"/>
    <property type="match status" value="1"/>
</dbReference>
<reference evidence="3" key="2">
    <citation type="submission" date="2015-01" db="EMBL/GenBank/DDBJ databases">
        <title>Evolutionary Origins and Diversification of the Mycorrhizal Mutualists.</title>
        <authorList>
            <consortium name="DOE Joint Genome Institute"/>
            <consortium name="Mycorrhizal Genomics Consortium"/>
            <person name="Kohler A."/>
            <person name="Kuo A."/>
            <person name="Nagy L.G."/>
            <person name="Floudas D."/>
            <person name="Copeland A."/>
            <person name="Barry K.W."/>
            <person name="Cichocki N."/>
            <person name="Veneault-Fourrey C."/>
            <person name="LaButti K."/>
            <person name="Lindquist E.A."/>
            <person name="Lipzen A."/>
            <person name="Lundell T."/>
            <person name="Morin E."/>
            <person name="Murat C."/>
            <person name="Riley R."/>
            <person name="Ohm R."/>
            <person name="Sun H."/>
            <person name="Tunlid A."/>
            <person name="Henrissat B."/>
            <person name="Grigoriev I.V."/>
            <person name="Hibbett D.S."/>
            <person name="Martin F."/>
        </authorList>
    </citation>
    <scope>NUCLEOTIDE SEQUENCE [LARGE SCALE GENOMIC DNA]</scope>
    <source>
        <strain evidence="3">MAFF 305830</strain>
    </source>
</reference>
<dbReference type="AlphaFoldDB" id="A0A0C3AM18"/>
<dbReference type="InterPro" id="IPR000719">
    <property type="entry name" value="Prot_kinase_dom"/>
</dbReference>
<keyword evidence="3" id="KW-1185">Reference proteome</keyword>